<sequence>MLEEKTNGFLIDEAGNIFKALLVAMWVVSIIVGLVFSGMEATEVGTIKTSIEADIKDNKASISGVSVGYGDMQNTHMFNQDDTKKIEKIFQKLEKDSTHANKTESEFISDEPSDSTEQSSDIPSNVFAFTDPEFNITHWNQFQATSCKAFVKVNMTRNTLEQVTINGIGKILFLDTMEVVSENLSFTTKCSFMAGECYNFDIIFLRNVGNSSYAFIFIFDAQGYSKIVMESMRGKERYTAFKLTYKVMFEVFSIVYCIGYFICYFIQTKRKSIGDCLPMNISILVFLGLLIFFNNPFEVLRYWFNADWISGADLWFSMFSNAFLVVFIALHIELTLYKALDVKPNIFMWTVRSVMVVMFVISFIVYFFMYFLASNKSPFATITEEMTIGITFDALSKFIQFILFGWNLMHILFAYPEVRSPLYKTRFFWFTLFTSILLIMHLLFLIFFLDTNQYSSLSHMNICLISNLYAFTISLLYFPKRRTNADEYGNYIYFSN</sequence>
<dbReference type="OMA" id="VESHHEN"/>
<dbReference type="Proteomes" id="UP000014680">
    <property type="component" value="Unassembled WGS sequence"/>
</dbReference>
<gene>
    <name evidence="8" type="ORF">EIN_033780</name>
</gene>
<dbReference type="KEGG" id="eiv:EIN_033780"/>
<dbReference type="Pfam" id="PF06664">
    <property type="entry name" value="WLS-like_TM"/>
    <property type="match status" value="1"/>
</dbReference>
<dbReference type="InterPro" id="IPR047843">
    <property type="entry name" value="WLS-like_TM"/>
</dbReference>
<dbReference type="AlphaFoldDB" id="A0A0A1TY91"/>
<feature type="transmembrane region" description="Helical" evidence="6">
    <location>
        <begin position="459"/>
        <end position="478"/>
    </location>
</feature>
<accession>A0A0A1TY91</accession>
<evidence type="ECO:0000313" key="8">
    <source>
        <dbReference type="EMBL" id="ELP86487.1"/>
    </source>
</evidence>
<feature type="transmembrane region" description="Helical" evidence="6">
    <location>
        <begin position="277"/>
        <end position="294"/>
    </location>
</feature>
<feature type="transmembrane region" description="Helical" evidence="6">
    <location>
        <begin position="247"/>
        <end position="265"/>
    </location>
</feature>
<dbReference type="GO" id="GO:0016020">
    <property type="term" value="C:membrane"/>
    <property type="evidence" value="ECO:0007669"/>
    <property type="project" value="UniProtKB-SubCell"/>
</dbReference>
<feature type="transmembrane region" description="Helical" evidence="6">
    <location>
        <begin position="398"/>
        <end position="415"/>
    </location>
</feature>
<dbReference type="OrthoDB" id="28940at2759"/>
<feature type="region of interest" description="Disordered" evidence="5">
    <location>
        <begin position="100"/>
        <end position="122"/>
    </location>
</feature>
<evidence type="ECO:0000256" key="1">
    <source>
        <dbReference type="ARBA" id="ARBA00004141"/>
    </source>
</evidence>
<proteinExistence type="predicted"/>
<reference evidence="8 9" key="1">
    <citation type="submission" date="2012-10" db="EMBL/GenBank/DDBJ databases">
        <authorList>
            <person name="Zafar N."/>
            <person name="Inman J."/>
            <person name="Hall N."/>
            <person name="Lorenzi H."/>
            <person name="Caler E."/>
        </authorList>
    </citation>
    <scope>NUCLEOTIDE SEQUENCE [LARGE SCALE GENOMIC DNA]</scope>
    <source>
        <strain evidence="8 9">IP1</strain>
    </source>
</reference>
<keyword evidence="3 6" id="KW-1133">Transmembrane helix</keyword>
<organism evidence="8 9">
    <name type="scientific">Entamoeba invadens IP1</name>
    <dbReference type="NCBI Taxonomy" id="370355"/>
    <lineage>
        <taxon>Eukaryota</taxon>
        <taxon>Amoebozoa</taxon>
        <taxon>Evosea</taxon>
        <taxon>Archamoebae</taxon>
        <taxon>Mastigamoebida</taxon>
        <taxon>Entamoebidae</taxon>
        <taxon>Entamoeba</taxon>
    </lineage>
</organism>
<dbReference type="VEuPathDB" id="AmoebaDB:EIN_033780"/>
<evidence type="ECO:0000256" key="5">
    <source>
        <dbReference type="SAM" id="MobiDB-lite"/>
    </source>
</evidence>
<feature type="transmembrane region" description="Helical" evidence="6">
    <location>
        <begin position="20"/>
        <end position="39"/>
    </location>
</feature>
<keyword evidence="4 6" id="KW-0472">Membrane</keyword>
<evidence type="ECO:0000256" key="6">
    <source>
        <dbReference type="SAM" id="Phobius"/>
    </source>
</evidence>
<evidence type="ECO:0000313" key="9">
    <source>
        <dbReference type="Proteomes" id="UP000014680"/>
    </source>
</evidence>
<feature type="transmembrane region" description="Helical" evidence="6">
    <location>
        <begin position="427"/>
        <end position="447"/>
    </location>
</feature>
<dbReference type="InterPro" id="IPR040416">
    <property type="entry name" value="TMEM181"/>
</dbReference>
<dbReference type="EMBL" id="KB206969">
    <property type="protein sequence ID" value="ELP86487.1"/>
    <property type="molecule type" value="Genomic_DNA"/>
</dbReference>
<feature type="domain" description="Wntless-like transmembrane" evidence="7">
    <location>
        <begin position="236"/>
        <end position="480"/>
    </location>
</feature>
<keyword evidence="9" id="KW-1185">Reference proteome</keyword>
<name>A0A0A1TY91_ENTIV</name>
<dbReference type="GeneID" id="14885459"/>
<feature type="transmembrane region" description="Helical" evidence="6">
    <location>
        <begin position="314"/>
        <end position="337"/>
    </location>
</feature>
<dbReference type="PANTHER" id="PTHR31918:SF1">
    <property type="entry name" value="TRANSMEMBRANE PROTEIN 181"/>
    <property type="match status" value="1"/>
</dbReference>
<dbReference type="GO" id="GO:0015643">
    <property type="term" value="F:toxic substance binding"/>
    <property type="evidence" value="ECO:0007669"/>
    <property type="project" value="InterPro"/>
</dbReference>
<comment type="subcellular location">
    <subcellularLocation>
        <location evidence="1">Membrane</location>
        <topology evidence="1">Multi-pass membrane protein</topology>
    </subcellularLocation>
</comment>
<evidence type="ECO:0000256" key="3">
    <source>
        <dbReference type="ARBA" id="ARBA00022989"/>
    </source>
</evidence>
<dbReference type="RefSeq" id="XP_004185833.1">
    <property type="nucleotide sequence ID" value="XM_004185785.1"/>
</dbReference>
<feature type="transmembrane region" description="Helical" evidence="6">
    <location>
        <begin position="349"/>
        <end position="373"/>
    </location>
</feature>
<dbReference type="PANTHER" id="PTHR31918">
    <property type="entry name" value="TRANSMEMBRANE PROTEIN 181"/>
    <property type="match status" value="1"/>
</dbReference>
<evidence type="ECO:0000256" key="2">
    <source>
        <dbReference type="ARBA" id="ARBA00022692"/>
    </source>
</evidence>
<protein>
    <recommendedName>
        <fullName evidence="7">Wntless-like transmembrane domain-containing protein</fullName>
    </recommendedName>
</protein>
<evidence type="ECO:0000256" key="4">
    <source>
        <dbReference type="ARBA" id="ARBA00023136"/>
    </source>
</evidence>
<keyword evidence="2 6" id="KW-0812">Transmembrane</keyword>
<evidence type="ECO:0000259" key="7">
    <source>
        <dbReference type="Pfam" id="PF06664"/>
    </source>
</evidence>